<evidence type="ECO:0000256" key="1">
    <source>
        <dbReference type="ARBA" id="ARBA00004141"/>
    </source>
</evidence>
<feature type="disulfide bond" evidence="6">
    <location>
        <begin position="144"/>
        <end position="174"/>
    </location>
</feature>
<proteinExistence type="inferred from homology"/>
<dbReference type="InterPro" id="IPR008952">
    <property type="entry name" value="Tetraspanin_EC2_sf"/>
</dbReference>
<evidence type="ECO:0000313" key="9">
    <source>
        <dbReference type="WBParaSite" id="TREG1_31900.1"/>
    </source>
</evidence>
<comment type="similarity">
    <text evidence="2 7">Belongs to the tetraspanin (TM4SF) family.</text>
</comment>
<dbReference type="WBParaSite" id="TREG1_31900.1">
    <property type="protein sequence ID" value="TREG1_31900.1"/>
    <property type="gene ID" value="TREG1_31900"/>
</dbReference>
<evidence type="ECO:0000256" key="3">
    <source>
        <dbReference type="ARBA" id="ARBA00022692"/>
    </source>
</evidence>
<dbReference type="InterPro" id="IPR018499">
    <property type="entry name" value="Tetraspanin/Peripherin"/>
</dbReference>
<keyword evidence="3 7" id="KW-0812">Transmembrane</keyword>
<dbReference type="SUPFAM" id="SSF48652">
    <property type="entry name" value="Tetraspanin"/>
    <property type="match status" value="1"/>
</dbReference>
<evidence type="ECO:0000256" key="2">
    <source>
        <dbReference type="ARBA" id="ARBA00006840"/>
    </source>
</evidence>
<dbReference type="PANTHER" id="PTHR19282">
    <property type="entry name" value="TETRASPANIN"/>
    <property type="match status" value="1"/>
</dbReference>
<dbReference type="Gene3D" id="1.10.1450.10">
    <property type="entry name" value="Tetraspanin"/>
    <property type="match status" value="1"/>
</dbReference>
<evidence type="ECO:0000256" key="4">
    <source>
        <dbReference type="ARBA" id="ARBA00022989"/>
    </source>
</evidence>
<accession>A0AA85JRK7</accession>
<comment type="subcellular location">
    <subcellularLocation>
        <location evidence="1 7">Membrane</location>
        <topology evidence="1 7">Multi-pass membrane protein</topology>
    </subcellularLocation>
</comment>
<feature type="transmembrane region" description="Helical" evidence="7">
    <location>
        <begin position="14"/>
        <end position="36"/>
    </location>
</feature>
<dbReference type="Pfam" id="PF00335">
    <property type="entry name" value="Tetraspanin"/>
    <property type="match status" value="1"/>
</dbReference>
<feature type="disulfide bond" evidence="6">
    <location>
        <begin position="145"/>
        <end position="162"/>
    </location>
</feature>
<sequence>MATLSAGMKCLKSCVFILNIICLLCSLALIGAGAYVEVKFSQYGSNLHKVWQAAPIAIIVVGVIILVVSFLGCCGAIKENVCMLYMYAFFLIVLLIAELAAAIVAVVYKDKIDAEVSTLMTGALDQETEEIREFMDLVQSSFHCCGAKGPEDYVKKGIPQSCKGEGNVTYTEGCVEVFGAFLKRNLIIVACVAFGVCFFQLLSIIIACCLGQQIREYENV</sequence>
<organism evidence="8 9">
    <name type="scientific">Trichobilharzia regenti</name>
    <name type="common">Nasal bird schistosome</name>
    <dbReference type="NCBI Taxonomy" id="157069"/>
    <lineage>
        <taxon>Eukaryota</taxon>
        <taxon>Metazoa</taxon>
        <taxon>Spiralia</taxon>
        <taxon>Lophotrochozoa</taxon>
        <taxon>Platyhelminthes</taxon>
        <taxon>Trematoda</taxon>
        <taxon>Digenea</taxon>
        <taxon>Strigeidida</taxon>
        <taxon>Schistosomatoidea</taxon>
        <taxon>Schistosomatidae</taxon>
        <taxon>Trichobilharzia</taxon>
    </lineage>
</organism>
<dbReference type="InterPro" id="IPR000301">
    <property type="entry name" value="Tetraspanin_animals"/>
</dbReference>
<evidence type="ECO:0000256" key="6">
    <source>
        <dbReference type="PIRSR" id="PIRSR002419-1"/>
    </source>
</evidence>
<evidence type="ECO:0000256" key="5">
    <source>
        <dbReference type="ARBA" id="ARBA00023136"/>
    </source>
</evidence>
<dbReference type="Proteomes" id="UP000050795">
    <property type="component" value="Unassembled WGS sequence"/>
</dbReference>
<evidence type="ECO:0000256" key="7">
    <source>
        <dbReference type="RuleBase" id="RU361218"/>
    </source>
</evidence>
<protein>
    <recommendedName>
        <fullName evidence="7">Tetraspanin</fullName>
    </recommendedName>
</protein>
<keyword evidence="5 7" id="KW-0472">Membrane</keyword>
<feature type="transmembrane region" description="Helical" evidence="7">
    <location>
        <begin position="186"/>
        <end position="210"/>
    </location>
</feature>
<keyword evidence="6" id="KW-1015">Disulfide bond</keyword>
<evidence type="ECO:0000313" key="8">
    <source>
        <dbReference type="Proteomes" id="UP000050795"/>
    </source>
</evidence>
<dbReference type="PRINTS" id="PR00259">
    <property type="entry name" value="TMFOUR"/>
</dbReference>
<dbReference type="AlphaFoldDB" id="A0AA85JRK7"/>
<dbReference type="GO" id="GO:0005886">
    <property type="term" value="C:plasma membrane"/>
    <property type="evidence" value="ECO:0007669"/>
    <property type="project" value="TreeGrafter"/>
</dbReference>
<reference evidence="8" key="1">
    <citation type="submission" date="2022-06" db="EMBL/GenBank/DDBJ databases">
        <authorList>
            <person name="Berger JAMES D."/>
            <person name="Berger JAMES D."/>
        </authorList>
    </citation>
    <scope>NUCLEOTIDE SEQUENCE [LARGE SCALE GENOMIC DNA]</scope>
</reference>
<dbReference type="InterPro" id="IPR018503">
    <property type="entry name" value="Tetraspanin_CS"/>
</dbReference>
<dbReference type="PIRSF" id="PIRSF002419">
    <property type="entry name" value="Tetraspanin"/>
    <property type="match status" value="1"/>
</dbReference>
<reference evidence="9" key="2">
    <citation type="submission" date="2023-11" db="UniProtKB">
        <authorList>
            <consortium name="WormBaseParasite"/>
        </authorList>
    </citation>
    <scope>IDENTIFICATION</scope>
</reference>
<name>A0AA85JRK7_TRIRE</name>
<feature type="transmembrane region" description="Helical" evidence="7">
    <location>
        <begin position="84"/>
        <end position="108"/>
    </location>
</feature>
<keyword evidence="4 7" id="KW-1133">Transmembrane helix</keyword>
<dbReference type="PROSITE" id="PS00421">
    <property type="entry name" value="TM4_1"/>
    <property type="match status" value="1"/>
</dbReference>
<keyword evidence="8" id="KW-1185">Reference proteome</keyword>
<feature type="transmembrane region" description="Helical" evidence="7">
    <location>
        <begin position="56"/>
        <end position="77"/>
    </location>
</feature>
<dbReference type="PANTHER" id="PTHR19282:SF544">
    <property type="entry name" value="TETRASPANIN"/>
    <property type="match status" value="1"/>
</dbReference>
<dbReference type="CDD" id="cd03127">
    <property type="entry name" value="tetraspanin_LEL"/>
    <property type="match status" value="1"/>
</dbReference>